<evidence type="ECO:0000256" key="1">
    <source>
        <dbReference type="SAM" id="MobiDB-lite"/>
    </source>
</evidence>
<organism>
    <name type="scientific">Serpula lacrymans var. lacrymans (strain S7.9)</name>
    <name type="common">Dry rot fungus</name>
    <dbReference type="NCBI Taxonomy" id="578457"/>
    <lineage>
        <taxon>Eukaryota</taxon>
        <taxon>Fungi</taxon>
        <taxon>Dikarya</taxon>
        <taxon>Basidiomycota</taxon>
        <taxon>Agaricomycotina</taxon>
        <taxon>Agaricomycetes</taxon>
        <taxon>Agaricomycetidae</taxon>
        <taxon>Boletales</taxon>
        <taxon>Coniophorineae</taxon>
        <taxon>Serpulaceae</taxon>
        <taxon>Serpula</taxon>
    </lineage>
</organism>
<proteinExistence type="predicted"/>
<feature type="region of interest" description="Disordered" evidence="1">
    <location>
        <begin position="112"/>
        <end position="136"/>
    </location>
</feature>
<dbReference type="AlphaFoldDB" id="F8NXG4"/>
<sequence length="136" mass="14388">MSQMRQKSTLGIMPAYKGREERRTDVNTGLSSSSSPGSHPSVNLLGPSLPASSTQPVDYQQEDSDCATLYGQATLASQMAIPCPPPPLAPPDTLNIDPALLQLDHQSNPSLVRTSSICDTEAESTTPTPLSTIAHD</sequence>
<dbReference type="GeneID" id="18814987"/>
<feature type="compositionally biased region" description="Low complexity" evidence="1">
    <location>
        <begin position="31"/>
        <end position="41"/>
    </location>
</feature>
<dbReference type="Proteomes" id="UP000008064">
    <property type="component" value="Unassembled WGS sequence"/>
</dbReference>
<evidence type="ECO:0000313" key="2">
    <source>
        <dbReference type="EMBL" id="EGO24636.1"/>
    </source>
</evidence>
<gene>
    <name evidence="2" type="ORF">SERLADRAFT_438261</name>
</gene>
<dbReference type="HOGENOM" id="CLU_1876684_0_0_1"/>
<dbReference type="RefSeq" id="XP_007318655.1">
    <property type="nucleotide sequence ID" value="XM_007318593.1"/>
</dbReference>
<name>F8NXG4_SERL9</name>
<dbReference type="EMBL" id="GL945434">
    <property type="protein sequence ID" value="EGO24636.1"/>
    <property type="molecule type" value="Genomic_DNA"/>
</dbReference>
<protein>
    <submittedName>
        <fullName evidence="2">Uncharacterized protein</fullName>
    </submittedName>
</protein>
<feature type="region of interest" description="Disordered" evidence="1">
    <location>
        <begin position="1"/>
        <end position="62"/>
    </location>
</feature>
<accession>F8NXG4</accession>
<reference evidence="2" key="1">
    <citation type="submission" date="2011-04" db="EMBL/GenBank/DDBJ databases">
        <title>Evolution of plant cell wall degrading machinery underlies the functional diversity of forest fungi.</title>
        <authorList>
            <consortium name="US DOE Joint Genome Institute (JGI-PGF)"/>
            <person name="Eastwood D.C."/>
            <person name="Floudas D."/>
            <person name="Binder M."/>
            <person name="Majcherczyk A."/>
            <person name="Schneider P."/>
            <person name="Aerts A."/>
            <person name="Asiegbu F.O."/>
            <person name="Baker S.E."/>
            <person name="Barry K."/>
            <person name="Bendiksby M."/>
            <person name="Blumentritt M."/>
            <person name="Coutinho P.M."/>
            <person name="Cullen D."/>
            <person name="Cullen D."/>
            <person name="Gathman A."/>
            <person name="Goodell B."/>
            <person name="Henrissat B."/>
            <person name="Ihrmark K."/>
            <person name="Kauserud H."/>
            <person name="Kohler A."/>
            <person name="LaButti K."/>
            <person name="Lapidus A."/>
            <person name="Lavin J.L."/>
            <person name="Lee Y.-H."/>
            <person name="Lindquist E."/>
            <person name="Lilly W."/>
            <person name="Lucas S."/>
            <person name="Morin E."/>
            <person name="Murat C."/>
            <person name="Oguiza J.A."/>
            <person name="Park J."/>
            <person name="Pisabarro A.G."/>
            <person name="Riley R."/>
            <person name="Rosling A."/>
            <person name="Salamov A."/>
            <person name="Schmidt O."/>
            <person name="Schmutz J."/>
            <person name="Skrede I."/>
            <person name="Stenlid J."/>
            <person name="Wiebenga A."/>
            <person name="Xie X."/>
            <person name="Kues U."/>
            <person name="Hibbett D.S."/>
            <person name="Hoffmeister D."/>
            <person name="Hogberg N."/>
            <person name="Martin F."/>
            <person name="Grigoriev I.V."/>
            <person name="Watkinson S.C."/>
        </authorList>
    </citation>
    <scope>NUCLEOTIDE SEQUENCE</scope>
    <source>
        <strain evidence="2">S7.9</strain>
    </source>
</reference>
<dbReference type="KEGG" id="sla:SERLADRAFT_438261"/>